<dbReference type="Proteomes" id="UP000494256">
    <property type="component" value="Unassembled WGS sequence"/>
</dbReference>
<comment type="caution">
    <text evidence="2">The sequence shown here is derived from an EMBL/GenBank/DDBJ whole genome shotgun (WGS) entry which is preliminary data.</text>
</comment>
<keyword evidence="3" id="KW-1185">Reference proteome</keyword>
<dbReference type="AlphaFoldDB" id="A0A8S1ALU7"/>
<dbReference type="EMBL" id="CADEBD010000327">
    <property type="protein sequence ID" value="CAB3246298.1"/>
    <property type="molecule type" value="Genomic_DNA"/>
</dbReference>
<evidence type="ECO:0000313" key="1">
    <source>
        <dbReference type="EMBL" id="CAB3220512.1"/>
    </source>
</evidence>
<gene>
    <name evidence="2" type="ORF">APLA_LOCUS11461</name>
    <name evidence="1" type="ORF">APLA_LOCUS321</name>
</gene>
<reference evidence="3 4" key="1">
    <citation type="submission" date="2020-04" db="EMBL/GenBank/DDBJ databases">
        <authorList>
            <person name="Wallbank WR R."/>
            <person name="Pardo Diaz C."/>
            <person name="Kozak K."/>
            <person name="Martin S."/>
            <person name="Jiggins C."/>
            <person name="Moest M."/>
            <person name="Warren A I."/>
            <person name="Byers J.R.P. K."/>
            <person name="Montejo-Kovacevich G."/>
            <person name="Yen C E."/>
        </authorList>
    </citation>
    <scope>NUCLEOTIDE SEQUENCE [LARGE SCALE GENOMIC DNA]</scope>
</reference>
<evidence type="ECO:0000313" key="4">
    <source>
        <dbReference type="Proteomes" id="UP000494256"/>
    </source>
</evidence>
<protein>
    <submittedName>
        <fullName evidence="2">Uncharacterized protein</fullName>
    </submittedName>
</protein>
<organism evidence="2 4">
    <name type="scientific">Arctia plantaginis</name>
    <name type="common">Wood tiger moth</name>
    <name type="synonym">Phalaena plantaginis</name>
    <dbReference type="NCBI Taxonomy" id="874455"/>
    <lineage>
        <taxon>Eukaryota</taxon>
        <taxon>Metazoa</taxon>
        <taxon>Ecdysozoa</taxon>
        <taxon>Arthropoda</taxon>
        <taxon>Hexapoda</taxon>
        <taxon>Insecta</taxon>
        <taxon>Pterygota</taxon>
        <taxon>Neoptera</taxon>
        <taxon>Endopterygota</taxon>
        <taxon>Lepidoptera</taxon>
        <taxon>Glossata</taxon>
        <taxon>Ditrysia</taxon>
        <taxon>Noctuoidea</taxon>
        <taxon>Erebidae</taxon>
        <taxon>Arctiinae</taxon>
        <taxon>Arctia</taxon>
    </lineage>
</organism>
<proteinExistence type="predicted"/>
<sequence>MVPSELIRVVVVATVMVGIRSHIKPEAIQEYLDICTNVTNKPFFDLSMVVRKKWTIYYNWNLKLDDACPQLFFKYPNDLVIKRIYKAMSGHLKTEPSWHDAVLVMTIGPSREMLLFNDPSGTPGRFLGVPNMREEDVLYMFGATKLPLFAMAMKLIQKGKYLLSSDCRVGVTSLALHEAQVPTRVEIDAVAATLHFGDGFPSCINGPDPEEKK</sequence>
<dbReference type="OrthoDB" id="7120607at2759"/>
<dbReference type="Proteomes" id="UP000494106">
    <property type="component" value="Unassembled WGS sequence"/>
</dbReference>
<evidence type="ECO:0000313" key="2">
    <source>
        <dbReference type="EMBL" id="CAB3246298.1"/>
    </source>
</evidence>
<name>A0A8S1ALU7_ARCPL</name>
<dbReference type="EMBL" id="CADEBC010000045">
    <property type="protein sequence ID" value="CAB3220512.1"/>
    <property type="molecule type" value="Genomic_DNA"/>
</dbReference>
<evidence type="ECO:0000313" key="3">
    <source>
        <dbReference type="Proteomes" id="UP000494106"/>
    </source>
</evidence>
<accession>A0A8S1ALU7</accession>